<feature type="transmembrane region" description="Helical" evidence="6">
    <location>
        <begin position="187"/>
        <end position="205"/>
    </location>
</feature>
<comment type="subcellular location">
    <subcellularLocation>
        <location evidence="1">Membrane</location>
        <topology evidence="1">Multi-pass membrane protein</topology>
    </subcellularLocation>
</comment>
<evidence type="ECO:0000313" key="8">
    <source>
        <dbReference type="Proteomes" id="UP001321453"/>
    </source>
</evidence>
<evidence type="ECO:0000256" key="4">
    <source>
        <dbReference type="ARBA" id="ARBA00022989"/>
    </source>
</evidence>
<keyword evidence="5 6" id="KW-0472">Membrane</keyword>
<feature type="transmembrane region" description="Helical" evidence="6">
    <location>
        <begin position="6"/>
        <end position="26"/>
    </location>
</feature>
<comment type="similarity">
    <text evidence="2">Belongs to the UPF0014 family.</text>
</comment>
<feature type="transmembrane region" description="Helical" evidence="6">
    <location>
        <begin position="61"/>
        <end position="78"/>
    </location>
</feature>
<accession>A0ABT7S632</accession>
<evidence type="ECO:0000256" key="6">
    <source>
        <dbReference type="SAM" id="Phobius"/>
    </source>
</evidence>
<evidence type="ECO:0000256" key="3">
    <source>
        <dbReference type="ARBA" id="ARBA00022692"/>
    </source>
</evidence>
<keyword evidence="3 6" id="KW-0812">Transmembrane</keyword>
<evidence type="ECO:0000256" key="2">
    <source>
        <dbReference type="ARBA" id="ARBA00005268"/>
    </source>
</evidence>
<feature type="transmembrane region" description="Helical" evidence="6">
    <location>
        <begin position="90"/>
        <end position="112"/>
    </location>
</feature>
<feature type="transmembrane region" description="Helical" evidence="6">
    <location>
        <begin position="118"/>
        <end position="137"/>
    </location>
</feature>
<keyword evidence="8" id="KW-1185">Reference proteome</keyword>
<evidence type="ECO:0000313" key="7">
    <source>
        <dbReference type="EMBL" id="MDM7831051.1"/>
    </source>
</evidence>
<keyword evidence="4 6" id="KW-1133">Transmembrane helix</keyword>
<dbReference type="Pfam" id="PF03649">
    <property type="entry name" value="UPF0014"/>
    <property type="match status" value="1"/>
</dbReference>
<proteinExistence type="inferred from homology"/>
<dbReference type="Proteomes" id="UP001321453">
    <property type="component" value="Unassembled WGS sequence"/>
</dbReference>
<dbReference type="PANTHER" id="PTHR30028">
    <property type="entry name" value="UPF0014 INNER MEMBRANE PROTEIN YBBM-RELATED"/>
    <property type="match status" value="1"/>
</dbReference>
<feature type="transmembrane region" description="Helical" evidence="6">
    <location>
        <begin position="38"/>
        <end position="55"/>
    </location>
</feature>
<name>A0ABT7S632_9CELL</name>
<dbReference type="EMBL" id="JAUCGR010000002">
    <property type="protein sequence ID" value="MDM7831051.1"/>
    <property type="molecule type" value="Genomic_DNA"/>
</dbReference>
<dbReference type="RefSeq" id="WP_289446298.1">
    <property type="nucleotide sequence ID" value="NZ_JAUCGR010000002.1"/>
</dbReference>
<sequence length="253" mass="25746">MPAQPGVPAIVALALLVALAVGAAAVGRLRTERQIASAALRAVLQLALVSLVIALVLRSMAWSMVFVLAMFAVAVVITTRRIGVPGAWPWAALAMAAGIAPVLAVVFATGAVPFRAAALVPFAGIIIGGTMNAHSLAGRRVIGALREQWNTCEAALALGLLPRDAIDLVALRLVPEALVPGMDQTRTVGLVTLPGAFVGVLLGGGSALQAAMAQVLVLVGLLGAQTLTVVTEFRVIRTGRLLPADLAGRISAG</sequence>
<feature type="transmembrane region" description="Helical" evidence="6">
    <location>
        <begin position="211"/>
        <end position="230"/>
    </location>
</feature>
<gene>
    <name evidence="7" type="ORF">QRT05_06870</name>
</gene>
<dbReference type="InterPro" id="IPR005226">
    <property type="entry name" value="UPF0014_fam"/>
</dbReference>
<reference evidence="7 8" key="1">
    <citation type="submission" date="2023-06" db="EMBL/GenBank/DDBJ databases">
        <title>Cellulomonas sp. MW9 Whole genome sequence.</title>
        <authorList>
            <person name="Park S."/>
        </authorList>
    </citation>
    <scope>NUCLEOTIDE SEQUENCE [LARGE SCALE GENOMIC DNA]</scope>
    <source>
        <strain evidence="7 8">MW9</strain>
    </source>
</reference>
<dbReference type="PANTHER" id="PTHR30028:SF0">
    <property type="entry name" value="PROTEIN ALUMINUM SENSITIVE 3"/>
    <property type="match status" value="1"/>
</dbReference>
<protein>
    <submittedName>
        <fullName evidence="7">ABC transporter permease</fullName>
    </submittedName>
</protein>
<comment type="caution">
    <text evidence="7">The sequence shown here is derived from an EMBL/GenBank/DDBJ whole genome shotgun (WGS) entry which is preliminary data.</text>
</comment>
<evidence type="ECO:0000256" key="1">
    <source>
        <dbReference type="ARBA" id="ARBA00004141"/>
    </source>
</evidence>
<organism evidence="7 8">
    <name type="scientific">Cellulomonas edaphi</name>
    <dbReference type="NCBI Taxonomy" id="3053468"/>
    <lineage>
        <taxon>Bacteria</taxon>
        <taxon>Bacillati</taxon>
        <taxon>Actinomycetota</taxon>
        <taxon>Actinomycetes</taxon>
        <taxon>Micrococcales</taxon>
        <taxon>Cellulomonadaceae</taxon>
        <taxon>Cellulomonas</taxon>
    </lineage>
</organism>
<evidence type="ECO:0000256" key="5">
    <source>
        <dbReference type="ARBA" id="ARBA00023136"/>
    </source>
</evidence>